<evidence type="ECO:0008006" key="4">
    <source>
        <dbReference type="Google" id="ProtNLM"/>
    </source>
</evidence>
<evidence type="ECO:0000313" key="3">
    <source>
        <dbReference type="Proteomes" id="UP000243904"/>
    </source>
</evidence>
<dbReference type="AlphaFoldDB" id="A0A1H1VCV5"/>
<dbReference type="RefSeq" id="WP_146688043.1">
    <property type="nucleotide sequence ID" value="NZ_LT629750.1"/>
</dbReference>
<feature type="compositionally biased region" description="Basic and acidic residues" evidence="1">
    <location>
        <begin position="127"/>
        <end position="148"/>
    </location>
</feature>
<sequence>MARKLKTYQTSLGFFDLAIAAPSMKAALEAWGADSNLFHQGAAKESVDPDIVAATMAKPGVVLRRPVGSAGSFGEHAELPTDLGDPGPTKATCKSKARTAKQPSSRPIDKAAERKAALAFEKGQKRRERERASEEAARQKDRERRQQAVDKAQAALNKAEQEHAKRAATIQTEVEALEKRSQAEQARWDKEKGRLEAALRRARG</sequence>
<evidence type="ECO:0000256" key="1">
    <source>
        <dbReference type="SAM" id="MobiDB-lite"/>
    </source>
</evidence>
<reference evidence="3" key="1">
    <citation type="submission" date="2016-10" db="EMBL/GenBank/DDBJ databases">
        <authorList>
            <person name="Varghese N."/>
            <person name="Submissions S."/>
        </authorList>
    </citation>
    <scope>NUCLEOTIDE SEQUENCE [LARGE SCALE GENOMIC DNA]</scope>
    <source>
        <strain evidence="3">GAS369</strain>
    </source>
</reference>
<dbReference type="EMBL" id="LT629750">
    <property type="protein sequence ID" value="SDS82236.1"/>
    <property type="molecule type" value="Genomic_DNA"/>
</dbReference>
<evidence type="ECO:0000313" key="2">
    <source>
        <dbReference type="EMBL" id="SDS82236.1"/>
    </source>
</evidence>
<feature type="compositionally biased region" description="Basic and acidic residues" evidence="1">
    <location>
        <begin position="107"/>
        <end position="116"/>
    </location>
</feature>
<proteinExistence type="predicted"/>
<feature type="region of interest" description="Disordered" evidence="1">
    <location>
        <begin position="73"/>
        <end position="167"/>
    </location>
</feature>
<name>A0A1H1VCV5_9BRAD</name>
<gene>
    <name evidence="2" type="ORF">SAMN05444158_3336</name>
</gene>
<accession>A0A1H1VCV5</accession>
<keyword evidence="3" id="KW-1185">Reference proteome</keyword>
<dbReference type="Proteomes" id="UP000243904">
    <property type="component" value="Chromosome I"/>
</dbReference>
<protein>
    <recommendedName>
        <fullName evidence="4">Cell envelope biogenesis protein TolA</fullName>
    </recommendedName>
</protein>
<feature type="region of interest" description="Disordered" evidence="1">
    <location>
        <begin position="179"/>
        <end position="204"/>
    </location>
</feature>
<organism evidence="2 3">
    <name type="scientific">Bradyrhizobium canariense</name>
    <dbReference type="NCBI Taxonomy" id="255045"/>
    <lineage>
        <taxon>Bacteria</taxon>
        <taxon>Pseudomonadati</taxon>
        <taxon>Pseudomonadota</taxon>
        <taxon>Alphaproteobacteria</taxon>
        <taxon>Hyphomicrobiales</taxon>
        <taxon>Nitrobacteraceae</taxon>
        <taxon>Bradyrhizobium</taxon>
    </lineage>
</organism>